<dbReference type="CDD" id="cd20071">
    <property type="entry name" value="SET_SMYD"/>
    <property type="match status" value="1"/>
</dbReference>
<reference evidence="7" key="2">
    <citation type="submission" date="2023-05" db="EMBL/GenBank/DDBJ databases">
        <authorList>
            <consortium name="Lawrence Berkeley National Laboratory"/>
            <person name="Steindorff A."/>
            <person name="Hensen N."/>
            <person name="Bonometti L."/>
            <person name="Westerberg I."/>
            <person name="Brannstrom I.O."/>
            <person name="Guillou S."/>
            <person name="Cros-Aarteil S."/>
            <person name="Calhoun S."/>
            <person name="Haridas S."/>
            <person name="Kuo A."/>
            <person name="Mondo S."/>
            <person name="Pangilinan J."/>
            <person name="Riley R."/>
            <person name="Labutti K."/>
            <person name="Andreopoulos B."/>
            <person name="Lipzen A."/>
            <person name="Chen C."/>
            <person name="Yanf M."/>
            <person name="Daum C."/>
            <person name="Ng V."/>
            <person name="Clum A."/>
            <person name="Ohm R."/>
            <person name="Martin F."/>
            <person name="Silar P."/>
            <person name="Natvig D."/>
            <person name="Lalanne C."/>
            <person name="Gautier V."/>
            <person name="Ament-Velasquez S.L."/>
            <person name="Kruys A."/>
            <person name="Hutchinson M.I."/>
            <person name="Powell A.J."/>
            <person name="Barry K."/>
            <person name="Miller A.N."/>
            <person name="Grigoriev I.V."/>
            <person name="Debuchy R."/>
            <person name="Gladieux P."/>
            <person name="Thoren M.H."/>
            <person name="Johannesson H."/>
        </authorList>
    </citation>
    <scope>NUCLEOTIDE SEQUENCE</scope>
    <source>
        <strain evidence="7">PSN243</strain>
    </source>
</reference>
<dbReference type="SUPFAM" id="SSF144232">
    <property type="entry name" value="HIT/MYND zinc finger-like"/>
    <property type="match status" value="1"/>
</dbReference>
<dbReference type="SUPFAM" id="SSF82199">
    <property type="entry name" value="SET domain"/>
    <property type="match status" value="1"/>
</dbReference>
<dbReference type="PANTHER" id="PTHR47332:SF2">
    <property type="entry name" value="SET-6"/>
    <property type="match status" value="1"/>
</dbReference>
<reference evidence="7" key="1">
    <citation type="journal article" date="2023" name="Mol. Phylogenet. Evol.">
        <title>Genome-scale phylogeny and comparative genomics of the fungal order Sordariales.</title>
        <authorList>
            <person name="Hensen N."/>
            <person name="Bonometti L."/>
            <person name="Westerberg I."/>
            <person name="Brannstrom I.O."/>
            <person name="Guillou S."/>
            <person name="Cros-Aarteil S."/>
            <person name="Calhoun S."/>
            <person name="Haridas S."/>
            <person name="Kuo A."/>
            <person name="Mondo S."/>
            <person name="Pangilinan J."/>
            <person name="Riley R."/>
            <person name="LaButti K."/>
            <person name="Andreopoulos B."/>
            <person name="Lipzen A."/>
            <person name="Chen C."/>
            <person name="Yan M."/>
            <person name="Daum C."/>
            <person name="Ng V."/>
            <person name="Clum A."/>
            <person name="Steindorff A."/>
            <person name="Ohm R.A."/>
            <person name="Martin F."/>
            <person name="Silar P."/>
            <person name="Natvig D.O."/>
            <person name="Lalanne C."/>
            <person name="Gautier V."/>
            <person name="Ament-Velasquez S.L."/>
            <person name="Kruys A."/>
            <person name="Hutchinson M.I."/>
            <person name="Powell A.J."/>
            <person name="Barry K."/>
            <person name="Miller A.N."/>
            <person name="Grigoriev I.V."/>
            <person name="Debuchy R."/>
            <person name="Gladieux P."/>
            <person name="Hiltunen Thoren M."/>
            <person name="Johannesson H."/>
        </authorList>
    </citation>
    <scope>NUCLEOTIDE SEQUENCE</scope>
    <source>
        <strain evidence="7">PSN243</strain>
    </source>
</reference>
<sequence length="594" mass="67242">MGLFPTSPPRIIAQHLQLDLSIRNYRTPAALSTQKYADLRNEHTFPPFAALPEELDPDLSYYEMSGFREFKHSRHWCFLAEISKVEWLARLRLVVRDKQGALVPVAFYTDDKGEEFKYRARKGSTVMILYPDQHFFLGGTTGIRLEKESFCKIVTAPLNELMALSDRVGRYSTWQAGGRTCHGCDEKKVVDLQKCAGCGMFWYCDKTCQTTGWQSKGHKRDCKLIRENGLRAMFLTDRDRFEHFIDFLLPEPVTASESTAAAVEKLSALSIGTESGGSRAAEQTAVIVKTPYKIQPIASKGKGMVASTWIPRGTRILSEPPLFRVPRDNPDISAVDDIVVSKVSQLSAEQQRVFFDLTNIHGTEHSTAMGIARTNVLPLGSDSRSGGLFPIASRINHSCRHNAQNTWNDNIGRLTIHALRDIKWGEEITICYLPTVGSYRERQNRLRATFKFTCTCELCSLPCVYSRWESDMRLRKLQKLDAQIPGLLWGDRVEEKTALGLVRSMLDLFREEGIQDASIARAYNDAYQLALTCEDECRAKVFAQRAWEARCVAEGADSPTAVKMKKAVDQREHVKVPELDEDAFEKWLWMEGES</sequence>
<dbReference type="InterPro" id="IPR001214">
    <property type="entry name" value="SET_dom"/>
</dbReference>
<organism evidence="7 8">
    <name type="scientific">Podospora aff. communis PSN243</name>
    <dbReference type="NCBI Taxonomy" id="3040156"/>
    <lineage>
        <taxon>Eukaryota</taxon>
        <taxon>Fungi</taxon>
        <taxon>Dikarya</taxon>
        <taxon>Ascomycota</taxon>
        <taxon>Pezizomycotina</taxon>
        <taxon>Sordariomycetes</taxon>
        <taxon>Sordariomycetidae</taxon>
        <taxon>Sordariales</taxon>
        <taxon>Podosporaceae</taxon>
        <taxon>Podospora</taxon>
    </lineage>
</organism>
<dbReference type="PROSITE" id="PS50865">
    <property type="entry name" value="ZF_MYND_2"/>
    <property type="match status" value="1"/>
</dbReference>
<keyword evidence="1" id="KW-0479">Metal-binding</keyword>
<evidence type="ECO:0000313" key="7">
    <source>
        <dbReference type="EMBL" id="KAK4445231.1"/>
    </source>
</evidence>
<dbReference type="PANTHER" id="PTHR47332">
    <property type="entry name" value="SET DOMAIN-CONTAINING PROTEIN 5"/>
    <property type="match status" value="1"/>
</dbReference>
<keyword evidence="8" id="KW-1185">Reference proteome</keyword>
<evidence type="ECO:0000256" key="2">
    <source>
        <dbReference type="ARBA" id="ARBA00022771"/>
    </source>
</evidence>
<dbReference type="Proteomes" id="UP001321760">
    <property type="component" value="Unassembled WGS sequence"/>
</dbReference>
<keyword evidence="3" id="KW-0862">Zinc</keyword>
<proteinExistence type="predicted"/>
<evidence type="ECO:0000256" key="1">
    <source>
        <dbReference type="ARBA" id="ARBA00022723"/>
    </source>
</evidence>
<dbReference type="Pfam" id="PF00856">
    <property type="entry name" value="SET"/>
    <property type="match status" value="1"/>
</dbReference>
<dbReference type="InterPro" id="IPR053185">
    <property type="entry name" value="SET_domain_protein"/>
</dbReference>
<evidence type="ECO:0000256" key="3">
    <source>
        <dbReference type="ARBA" id="ARBA00022833"/>
    </source>
</evidence>
<dbReference type="PROSITE" id="PS50280">
    <property type="entry name" value="SET"/>
    <property type="match status" value="1"/>
</dbReference>
<protein>
    <submittedName>
        <fullName evidence="7">SET domain-protein</fullName>
    </submittedName>
</protein>
<comment type="caution">
    <text evidence="7">The sequence shown here is derived from an EMBL/GenBank/DDBJ whole genome shotgun (WGS) entry which is preliminary data.</text>
</comment>
<gene>
    <name evidence="7" type="ORF">QBC34DRAFT_472774</name>
</gene>
<dbReference type="GO" id="GO:0008270">
    <property type="term" value="F:zinc ion binding"/>
    <property type="evidence" value="ECO:0007669"/>
    <property type="project" value="UniProtKB-KW"/>
</dbReference>
<dbReference type="AlphaFoldDB" id="A0AAV9GC54"/>
<dbReference type="EMBL" id="MU865967">
    <property type="protein sequence ID" value="KAK4445231.1"/>
    <property type="molecule type" value="Genomic_DNA"/>
</dbReference>
<feature type="domain" description="SET" evidence="5">
    <location>
        <begin position="283"/>
        <end position="433"/>
    </location>
</feature>
<evidence type="ECO:0000259" key="5">
    <source>
        <dbReference type="PROSITE" id="PS50280"/>
    </source>
</evidence>
<dbReference type="Gene3D" id="2.170.270.10">
    <property type="entry name" value="SET domain"/>
    <property type="match status" value="1"/>
</dbReference>
<name>A0AAV9GC54_9PEZI</name>
<dbReference type="Gene3D" id="6.10.140.2220">
    <property type="match status" value="1"/>
</dbReference>
<keyword evidence="2 4" id="KW-0863">Zinc-finger</keyword>
<dbReference type="InterPro" id="IPR002893">
    <property type="entry name" value="Znf_MYND"/>
</dbReference>
<evidence type="ECO:0000256" key="4">
    <source>
        <dbReference type="PROSITE-ProRule" id="PRU00134"/>
    </source>
</evidence>
<dbReference type="InterPro" id="IPR046341">
    <property type="entry name" value="SET_dom_sf"/>
</dbReference>
<dbReference type="SMART" id="SM00317">
    <property type="entry name" value="SET"/>
    <property type="match status" value="1"/>
</dbReference>
<accession>A0AAV9GC54</accession>
<feature type="domain" description="MYND-type" evidence="6">
    <location>
        <begin position="181"/>
        <end position="222"/>
    </location>
</feature>
<dbReference type="PROSITE" id="PS01360">
    <property type="entry name" value="ZF_MYND_1"/>
    <property type="match status" value="1"/>
</dbReference>
<evidence type="ECO:0000259" key="6">
    <source>
        <dbReference type="PROSITE" id="PS50865"/>
    </source>
</evidence>
<evidence type="ECO:0000313" key="8">
    <source>
        <dbReference type="Proteomes" id="UP001321760"/>
    </source>
</evidence>
<dbReference type="Pfam" id="PF01753">
    <property type="entry name" value="zf-MYND"/>
    <property type="match status" value="1"/>
</dbReference>